<evidence type="ECO:0000313" key="1">
    <source>
        <dbReference type="EMBL" id="VDM34921.1"/>
    </source>
</evidence>
<keyword evidence="2" id="KW-1185">Reference proteome</keyword>
<reference evidence="1 2" key="2">
    <citation type="submission" date="2018-11" db="EMBL/GenBank/DDBJ databases">
        <authorList>
            <consortium name="Pathogen Informatics"/>
        </authorList>
    </citation>
    <scope>NUCLEOTIDE SEQUENCE [LARGE SCALE GENOMIC DNA]</scope>
</reference>
<proteinExistence type="predicted"/>
<dbReference type="Proteomes" id="UP000274429">
    <property type="component" value="Unassembled WGS sequence"/>
</dbReference>
<reference evidence="3" key="1">
    <citation type="submission" date="2017-02" db="UniProtKB">
        <authorList>
            <consortium name="WormBaseParasite"/>
        </authorList>
    </citation>
    <scope>IDENTIFICATION</scope>
</reference>
<evidence type="ECO:0000313" key="3">
    <source>
        <dbReference type="WBParaSite" id="TTAC_0000995801-mRNA-1"/>
    </source>
</evidence>
<dbReference type="EMBL" id="UYWX01021178">
    <property type="protein sequence ID" value="VDM34921.1"/>
    <property type="molecule type" value="Genomic_DNA"/>
</dbReference>
<organism evidence="3">
    <name type="scientific">Hydatigena taeniaeformis</name>
    <name type="common">Feline tapeworm</name>
    <name type="synonym">Taenia taeniaeformis</name>
    <dbReference type="NCBI Taxonomy" id="6205"/>
    <lineage>
        <taxon>Eukaryota</taxon>
        <taxon>Metazoa</taxon>
        <taxon>Spiralia</taxon>
        <taxon>Lophotrochozoa</taxon>
        <taxon>Platyhelminthes</taxon>
        <taxon>Cestoda</taxon>
        <taxon>Eucestoda</taxon>
        <taxon>Cyclophyllidea</taxon>
        <taxon>Taeniidae</taxon>
        <taxon>Hydatigera</taxon>
    </lineage>
</organism>
<sequence length="95" mass="10355">MSWTGLYPGIGPQAVLSSLPVEADAIGTNVWLFYGPDVRLCTALPTIFRATVEQAANKNDLNTEVQLMSITKIFIADINKFFAAFDTTNALALIF</sequence>
<accession>A0A0R3X8T3</accession>
<dbReference type="AlphaFoldDB" id="A0A0R3X8T3"/>
<dbReference type="WBParaSite" id="TTAC_0000995801-mRNA-1">
    <property type="protein sequence ID" value="TTAC_0000995801-mRNA-1"/>
    <property type="gene ID" value="TTAC_0000995801"/>
</dbReference>
<protein>
    <submittedName>
        <fullName evidence="3">COesterase domain-containing protein</fullName>
    </submittedName>
</protein>
<name>A0A0R3X8T3_HYDTA</name>
<gene>
    <name evidence="1" type="ORF">TTAC_LOCUS9941</name>
</gene>
<evidence type="ECO:0000313" key="2">
    <source>
        <dbReference type="Proteomes" id="UP000274429"/>
    </source>
</evidence>